<organism evidence="2 3">
    <name type="scientific">Paenibacillus hemerocallicola</name>
    <dbReference type="NCBI Taxonomy" id="1172614"/>
    <lineage>
        <taxon>Bacteria</taxon>
        <taxon>Bacillati</taxon>
        <taxon>Bacillota</taxon>
        <taxon>Bacilli</taxon>
        <taxon>Bacillales</taxon>
        <taxon>Paenibacillaceae</taxon>
        <taxon>Paenibacillus</taxon>
    </lineage>
</organism>
<accession>A0A5C4TFV1</accession>
<sequence>MDDNHVKMTGRSAEETQIGRNGTISRRAVLTSLGMAGAAVIGSSLGSTHANAASVLESVYGDKAKKPDKPPKEPQLMDCCNTAVLKSVLDLLAAPKTIDTLYILQGYHAIMDYGGGLFYWNPGKPKSEHNGGTVISPTVPWDGSRADLSNFLLGVGETQPNGLGCFCRPELECYPVQMFGAIADWDGTTGFDNRLVIETTVKSVYKTVIPKGDYGVGAAGSIFIQGYTGKRIEGEGTLHKMGRKGIFSFNTCTDIAISGISMDGQIVRDEVEGGNIWDGTRPALNYAFAVSFANCHHCEVSGTRIYDFAWDGLVAQGTVAVGGETATLSTEIVFRNNRISSIRGSQIWLKAVHGADISRNKLYNPTDFAQKANAVFLVEWCEEVTVAHNRMNFIGDNAVGIGEMLNNNAFARNKRITVDHNLIKTTRYHSILVAQGEDIDVTHNIIHEAGAKSIMPGNNSVVLTAAITIMAGGVSPSNARVSVRGNTIRDPYEYGIYGFDRPGTSYAASSEDICIEGNTITGAGKLPATTRLASGGILTQFQKAVKIGSNVIDYITGDGIRVFGDAVISGNVLSQLIGLGINVPADTIWGNTDLSSALTFNIVRDATRTGISVAGRDQITLTGNTTIRCGRDVNPGTENITTATQYAGISTYNVKFVQSGGNQMRECGSSGFVSRLCDYVHDTGSTMSENGQVFTVNNLRSGAYLEGSATRLVKASFLLPQGDGGTTQYYPIRILYADPSAVAVDGRFTNHTGASLGVNAKSLINIP</sequence>
<name>A0A5C4TFV1_9BACL</name>
<reference evidence="2 3" key="1">
    <citation type="submission" date="2019-05" db="EMBL/GenBank/DDBJ databases">
        <title>We sequenced the genome of Paenibacillus hemerocallicola KCTC 33185 for further insight into its adaptation and study the phylogeny of Paenibacillus.</title>
        <authorList>
            <person name="Narsing Rao M.P."/>
        </authorList>
    </citation>
    <scope>NUCLEOTIDE SEQUENCE [LARGE SCALE GENOMIC DNA]</scope>
    <source>
        <strain evidence="2 3">KCTC 33185</strain>
    </source>
</reference>
<dbReference type="Pfam" id="PF13229">
    <property type="entry name" value="Beta_helix"/>
    <property type="match status" value="1"/>
</dbReference>
<dbReference type="InterPro" id="IPR006311">
    <property type="entry name" value="TAT_signal"/>
</dbReference>
<dbReference type="InterPro" id="IPR011050">
    <property type="entry name" value="Pectin_lyase_fold/virulence"/>
</dbReference>
<protein>
    <submittedName>
        <fullName evidence="2">Right-handed parallel beta-helix repeat-containing protein</fullName>
    </submittedName>
</protein>
<feature type="domain" description="Right handed beta helix" evidence="1">
    <location>
        <begin position="289"/>
        <end position="455"/>
    </location>
</feature>
<dbReference type="PROSITE" id="PS51318">
    <property type="entry name" value="TAT"/>
    <property type="match status" value="1"/>
</dbReference>
<dbReference type="SMART" id="SM00710">
    <property type="entry name" value="PbH1"/>
    <property type="match status" value="10"/>
</dbReference>
<dbReference type="SUPFAM" id="SSF51126">
    <property type="entry name" value="Pectin lyase-like"/>
    <property type="match status" value="2"/>
</dbReference>
<dbReference type="InterPro" id="IPR039448">
    <property type="entry name" value="Beta_helix"/>
</dbReference>
<evidence type="ECO:0000313" key="2">
    <source>
        <dbReference type="EMBL" id="TNJ67825.1"/>
    </source>
</evidence>
<dbReference type="RefSeq" id="WP_139600728.1">
    <property type="nucleotide sequence ID" value="NZ_VDCQ01000003.1"/>
</dbReference>
<dbReference type="Gene3D" id="2.160.20.10">
    <property type="entry name" value="Single-stranded right-handed beta-helix, Pectin lyase-like"/>
    <property type="match status" value="2"/>
</dbReference>
<dbReference type="AlphaFoldDB" id="A0A5C4TFV1"/>
<proteinExistence type="predicted"/>
<dbReference type="InterPro" id="IPR006626">
    <property type="entry name" value="PbH1"/>
</dbReference>
<keyword evidence="3" id="KW-1185">Reference proteome</keyword>
<evidence type="ECO:0000313" key="3">
    <source>
        <dbReference type="Proteomes" id="UP000307943"/>
    </source>
</evidence>
<dbReference type="InterPro" id="IPR012334">
    <property type="entry name" value="Pectin_lyas_fold"/>
</dbReference>
<dbReference type="EMBL" id="VDCQ01000003">
    <property type="protein sequence ID" value="TNJ67825.1"/>
    <property type="molecule type" value="Genomic_DNA"/>
</dbReference>
<comment type="caution">
    <text evidence="2">The sequence shown here is derived from an EMBL/GenBank/DDBJ whole genome shotgun (WGS) entry which is preliminary data.</text>
</comment>
<evidence type="ECO:0000259" key="1">
    <source>
        <dbReference type="Pfam" id="PF13229"/>
    </source>
</evidence>
<gene>
    <name evidence="2" type="ORF">FE784_03510</name>
</gene>
<dbReference type="Proteomes" id="UP000307943">
    <property type="component" value="Unassembled WGS sequence"/>
</dbReference>
<dbReference type="OrthoDB" id="3333873at2"/>